<name>A0A3A6T7P9_9GAMM</name>
<dbReference type="Pfam" id="PF18818">
    <property type="entry name" value="MPTase-PolyVal"/>
    <property type="match status" value="1"/>
</dbReference>
<dbReference type="Pfam" id="PF08401">
    <property type="entry name" value="ArdcN"/>
    <property type="match status" value="1"/>
</dbReference>
<dbReference type="Proteomes" id="UP000273022">
    <property type="component" value="Unassembled WGS sequence"/>
</dbReference>
<organism evidence="4 5">
    <name type="scientific">Parashewanella spongiae</name>
    <dbReference type="NCBI Taxonomy" id="342950"/>
    <lineage>
        <taxon>Bacteria</taxon>
        <taxon>Pseudomonadati</taxon>
        <taxon>Pseudomonadota</taxon>
        <taxon>Gammaproteobacteria</taxon>
        <taxon>Alteromonadales</taxon>
        <taxon>Shewanellaceae</taxon>
        <taxon>Parashewanella</taxon>
    </lineage>
</organism>
<protein>
    <submittedName>
        <fullName evidence="4">DUF1738 domain-containing protein</fullName>
    </submittedName>
</protein>
<accession>A0A3A6T7P9</accession>
<dbReference type="InterPro" id="IPR041459">
    <property type="entry name" value="MPTase-PolyVal"/>
</dbReference>
<dbReference type="GO" id="GO:0003697">
    <property type="term" value="F:single-stranded DNA binding"/>
    <property type="evidence" value="ECO:0007669"/>
    <property type="project" value="InterPro"/>
</dbReference>
<feature type="region of interest" description="Disordered" evidence="1">
    <location>
        <begin position="300"/>
        <end position="332"/>
    </location>
</feature>
<keyword evidence="5" id="KW-1185">Reference proteome</keyword>
<dbReference type="InterPro" id="IPR013610">
    <property type="entry name" value="ArdC_N"/>
</dbReference>
<dbReference type="InterPro" id="IPR017113">
    <property type="entry name" value="Antirestriction_ArdC"/>
</dbReference>
<dbReference type="PIRSF" id="PIRSF037112">
    <property type="entry name" value="Antirestriction_ArdC"/>
    <property type="match status" value="1"/>
</dbReference>
<evidence type="ECO:0000259" key="3">
    <source>
        <dbReference type="Pfam" id="PF18818"/>
    </source>
</evidence>
<dbReference type="AlphaFoldDB" id="A0A3A6T7P9"/>
<proteinExistence type="predicted"/>
<dbReference type="OrthoDB" id="9792687at2"/>
<evidence type="ECO:0000313" key="4">
    <source>
        <dbReference type="EMBL" id="RJY07859.1"/>
    </source>
</evidence>
<comment type="caution">
    <text evidence="4">The sequence shown here is derived from an EMBL/GenBank/DDBJ whole genome shotgun (WGS) entry which is preliminary data.</text>
</comment>
<evidence type="ECO:0000256" key="1">
    <source>
        <dbReference type="SAM" id="MobiDB-lite"/>
    </source>
</evidence>
<reference evidence="4 5" key="1">
    <citation type="submission" date="2018-09" db="EMBL/GenBank/DDBJ databases">
        <title>Phylogeny of the Shewanellaceae, and recommendation for two new genera, Pseudoshewanella and Parashewanella.</title>
        <authorList>
            <person name="Wang G."/>
        </authorList>
    </citation>
    <scope>NUCLEOTIDE SEQUENCE [LARGE SCALE GENOMIC DNA]</scope>
    <source>
        <strain evidence="4 5">KCTC 22492</strain>
    </source>
</reference>
<dbReference type="RefSeq" id="WP_121854465.1">
    <property type="nucleotide sequence ID" value="NZ_CP037952.1"/>
</dbReference>
<gene>
    <name evidence="4" type="ORF">D5R81_15120</name>
</gene>
<evidence type="ECO:0000313" key="5">
    <source>
        <dbReference type="Proteomes" id="UP000273022"/>
    </source>
</evidence>
<feature type="domain" description="Polyvalent protein metallopeptidase" evidence="3">
    <location>
        <begin position="157"/>
        <end position="282"/>
    </location>
</feature>
<dbReference type="EMBL" id="QYYH01000110">
    <property type="protein sequence ID" value="RJY07859.1"/>
    <property type="molecule type" value="Genomic_DNA"/>
</dbReference>
<sequence length="332" mass="38024">MPEHSKKPPYHEQIANKLIEQLKAGTAPWQVPWESGVPRLPHNPFSGTRYKGSNSLWLAMQNRDDPRWMTYKQANSIDAQVRKGQHGTIVQYWKTSEFVDKTDNNGIKILGADGKPIKQHVKLDKPRVFSAVVFNAEQVDGLPELEVKTHPEWLRHERAEKILTNSGVLIHHDQYNNAYYCPATDDIHLPARNQFATDDKYYATVLHELGHSTGHLNRLNRDMTGRFGDESYAKEELRAEIGSLMLGDELQIGHDFGQHAAYVDHWIKVLQDDPKEILRASRDAEKINKFVLEYEYQNQTVQPKVQTSTDESSSIQTSKQLISQPQAQAEHD</sequence>
<evidence type="ECO:0000259" key="2">
    <source>
        <dbReference type="Pfam" id="PF08401"/>
    </source>
</evidence>
<feature type="domain" description="N-terminal" evidence="2">
    <location>
        <begin position="10"/>
        <end position="109"/>
    </location>
</feature>